<proteinExistence type="predicted"/>
<dbReference type="EMBL" id="MDYP01000003">
    <property type="protein sequence ID" value="OQE11035.1"/>
    <property type="molecule type" value="Genomic_DNA"/>
</dbReference>
<gene>
    <name evidence="2" type="ORF">PENVUL_c003G01732</name>
</gene>
<accession>A0A1V6SAF4</accession>
<dbReference type="Proteomes" id="UP000191518">
    <property type="component" value="Unassembled WGS sequence"/>
</dbReference>
<organism evidence="2 3">
    <name type="scientific">Penicillium vulpinum</name>
    <dbReference type="NCBI Taxonomy" id="29845"/>
    <lineage>
        <taxon>Eukaryota</taxon>
        <taxon>Fungi</taxon>
        <taxon>Dikarya</taxon>
        <taxon>Ascomycota</taxon>
        <taxon>Pezizomycotina</taxon>
        <taxon>Eurotiomycetes</taxon>
        <taxon>Eurotiomycetidae</taxon>
        <taxon>Eurotiales</taxon>
        <taxon>Aspergillaceae</taxon>
        <taxon>Penicillium</taxon>
    </lineage>
</organism>
<feature type="compositionally biased region" description="Low complexity" evidence="1">
    <location>
        <begin position="10"/>
        <end position="28"/>
    </location>
</feature>
<evidence type="ECO:0000313" key="2">
    <source>
        <dbReference type="EMBL" id="OQE11035.1"/>
    </source>
</evidence>
<evidence type="ECO:0000313" key="3">
    <source>
        <dbReference type="Proteomes" id="UP000191518"/>
    </source>
</evidence>
<feature type="region of interest" description="Disordered" evidence="1">
    <location>
        <begin position="1"/>
        <end position="28"/>
    </location>
</feature>
<evidence type="ECO:0000256" key="1">
    <source>
        <dbReference type="SAM" id="MobiDB-lite"/>
    </source>
</evidence>
<name>A0A1V6SAF4_9EURO</name>
<dbReference type="OrthoDB" id="4403049at2759"/>
<protein>
    <submittedName>
        <fullName evidence="2">Uncharacterized protein</fullName>
    </submittedName>
</protein>
<dbReference type="AlphaFoldDB" id="A0A1V6SAF4"/>
<reference evidence="3" key="1">
    <citation type="journal article" date="2017" name="Nat. Microbiol.">
        <title>Global analysis of biosynthetic gene clusters reveals vast potential of secondary metabolite production in Penicillium species.</title>
        <authorList>
            <person name="Nielsen J.C."/>
            <person name="Grijseels S."/>
            <person name="Prigent S."/>
            <person name="Ji B."/>
            <person name="Dainat J."/>
            <person name="Nielsen K.F."/>
            <person name="Frisvad J.C."/>
            <person name="Workman M."/>
            <person name="Nielsen J."/>
        </authorList>
    </citation>
    <scope>NUCLEOTIDE SEQUENCE [LARGE SCALE GENOMIC DNA]</scope>
    <source>
        <strain evidence="3">IBT 29486</strain>
    </source>
</reference>
<keyword evidence="3" id="KW-1185">Reference proteome</keyword>
<comment type="caution">
    <text evidence="2">The sequence shown here is derived from an EMBL/GenBank/DDBJ whole genome shotgun (WGS) entry which is preliminary data.</text>
</comment>
<sequence length="390" mass="45117">MTDTKKTNLSSTTPMAGSASASASGTDTNADETMRLAIARFRSRMAAANQKFLQDRINEIEAKGLATEEEKRRQFCMCRWMDLEWDDDGPETHVRHNGIRIPQQTLVKDLDIPAILNALPSHKPADGVIPPLLRTEEWRQMYLDTVQRVCQQQVDAIVPEDEEDLDVACTYHKDHRPMTIPRCDELALFLKYAQEVVDIDFRLLGIAPFTPTWMTGIHNKELDKLDEGQRRDKLADPQLLKHEQEVLQQQLEDESSNMELEVCIDDDLDVRAGFITGVGYNRLYECDEWYSAYVYCRLWTDDDEDNGKHEDGDIQDAANIRDWGWRVVFFRADVCNPTTLYGRKARFDSIPEFLDWYASWLDHLDARSWLSLRRHAIGCETDCESDCEYH</sequence>